<name>A0A0M7C5K8_9BORD</name>
<dbReference type="InterPro" id="IPR050708">
    <property type="entry name" value="T6SS_VgrG/RHS"/>
</dbReference>
<feature type="domain" description="Insecticide toxin TcdB middle/N-terminal" evidence="6">
    <location>
        <begin position="710"/>
        <end position="867"/>
    </location>
</feature>
<dbReference type="InterPro" id="IPR022045">
    <property type="entry name" value="TcdB_toxin_mid/N"/>
</dbReference>
<dbReference type="InterPro" id="IPR022385">
    <property type="entry name" value="Rhs_assc_core"/>
</dbReference>
<keyword evidence="3" id="KW-0843">Virulence</keyword>
<proteinExistence type="predicted"/>
<gene>
    <name evidence="7" type="primary">spvB</name>
    <name evidence="7" type="ORF">ERS370011_00196</name>
</gene>
<dbReference type="Proteomes" id="UP000053096">
    <property type="component" value="Unassembled WGS sequence"/>
</dbReference>
<sequence>MSAFGADASTIQLPKGGGAIRGMGEKFAAHPVTGAGSMSLPIAASPGRDGFGPQLSLSYDSAAGNGPFGLGWRLSLPSVTRKTDKGLPQYRDAIDSDVFILFGAEDLVPVLRADGSRLRDDTTAPGFVIERYRPRVEGLFARIERWRRIGSPADVHWRSISKDNVLTLYGYDADSRIADPQDASRIFSWLICESRDDRGNGIRYLYKKEDGVYQEQPGQADPFRQPHQRNRGPASDPRRSAQRYLHRVLYGNVRPLLDAQGGRPRFLSDLPHPPSDNDWLFELRFDYGELDESNPMGQAEQPWLYRPDAFSSYRSGFEVRTCRRCERVLMLHHIPDQPAVADRPAQPGYEGVVRSTEFSYDDDSGLARRPAYAFLRRVGQTGWRQDGAVITRRSLPPVEFAYTEAVVQDAVEEIDPSSLENLPVGLDGAMYRWIDLHGEGLPGILAERAGAWYYKRNWSPIAVRLPGDAARAMFAPQETVALRPGLAPGAAAQVMDLAGKGRPAVVVMEGPAPGLYEHDEADGWQPFRPFTCGLHRDLGDPNLKFIDLDGDGCADVLITEDEALVWHASLAEEGFGPARRVAQAIDEEKGPRIVFADGAQSIYLADLSGDGLTDIVRLRNGEVCYWPNLGYGRFGAKVTMDHAPWFDSPDQFEHRRIRLADIDGSGTTDIIYLHRDGVRLYFNQSGNAWSPPRILKLFPRLDDLASIVPIDLLGNGTACLVWSSALPGDARRAMRYVNLMGGRKPHLLVGVVNNLGAETRIDYAPSTKFYLQDRRDGKPWITRLPFPVHVVERVETRDHIGRNRFVSRYAYHHGYFDDEEREFGGFGMVEQWDTEAYATLAAGTSPMANIDAASHVPPVYTKTWFHTGAHLGGRRVSRHFEEEYFREPGLSVEAARPLLLDDTALPPGLSLAEAREACRALRGSMLRKEVYALDGVGQSADHPSGIPYSVAEQNLTLRRLQPRGDNRHAVFLAHAREAITYHYERNPADPRVQHVLTLEVDDFGNVLKQAAIAYGRRRQIGLREPGGVMQWRPNPGLAGLDEADQARQTTTLLTYTENRYTRDAAGGGEAIERDDAYRTPLPCESMTFELTGYAASGPPIAPAADPGLAMRRYQASDLVQPGPPGSGGRQRYRHIFNAPEVQYEALATGERRRRRTEWQRTRYRRDDLDGLLPLGELQPLALPGESYKLAFTPGLLDQVFQRPRAGLPPESLLAEPARSSVLGGQGADQGAYVDLEGDGHWWIPSGRSFLHPAEVAAPVELAEARAHFYLPRRYRDPFGQSSVVDFDRHDLLRVESRDALDNCITVQVNDYRVLQPRLLSDPNRNQAEVVFDALGMVVGTAVMGKPTDNPRQGDRLDEGFSPEPPQALFDAFVDRPREASAGASVASQAAQDLIGNATTRIVYDLTRYMRLGEPPLAATIARETHVSDLPQGSLSKLQIGFSYSDGFGREIQKKIQAEPGPVDAADPDAPIVNPRWVGSGWTIFNNKGKVVRQYEPFFSRQQAVDGSLYSDHRFEFGVQTGVSPVLFYDAAERVVATLHPNHSWEKVVFGPWEQTTYDVNDTVLFPVRPDNPLRDVDVASYFGRLPDADYLPTWHELRTLPAHAAAFSNRYPIAEDRLNETRAAERAAGHADTPASAHLDSLGRPFLCVTRNRVDCEGHSLHGQGEERRSRILFDIAGNLREVCDERRLPDANHLPLGPRDLRVILHYAYDMLGNRIYRLSMEAGARWMLNDACGKTIRHWDGRGHSFTMKYDALRRPTEQYVRGNYSDPDPRKPNSDPRTLNPPNEAGLLVDKIEYGEPPPGASAAQEAAALRINLRTRVMRHFDSAGVLIHGRPDANGHAIEAYDFKGNLRCSTRKFVRDYKAIADWSGNPGPALETESFQGRTRYDALNRAVQSIAPRSSLGRGKFNIVQTVFNDANLLERVDVWLEQEDEPVALLEPAHHPPSPVGVANIDYDAKGQRTLIDYRCAGPDATVIRARYTYDRETFRLVHRYTRRGVHPSTAQGVAFPGDCDNPQPPPATIAAPRTPPVGGGCGLQNLYYSYDPAGNITHIRDAAQQSIYFSNQRIEASNDYVYDACYRLIQAEGREHLGQAGLPFPHTYNDAERVGMLGASPSGGFAPDDRAAMGRYTERYVYDAVGNLLLMQHARSSAAVSDWIRRYAYSDASLTESGKSSNRLSSTSLGNAADTLFDHDAHGNLLGMPQLRTMQWDYRDRLLMTQRQSVNDQNSDEASRQAECTWYLYDATGQRLRKVTDLAANGGIKDERIYQGEFEVYRVYGGGSQARRLKRERETLHVMEDMLRIALVETRTQGDEQGIPRRLIRYQLGSALGSSSLELDEQARIISYEEYSPYGSSTYQAVRSLTEAAKRYRYTGKERDEESGLYYHGTRYYACWLARWTRCDPAEIADGPNVYVYARCNPVRYSDPSGNTSAEEEGARRNAARRDSGALTPDQIGDIYKSVDDVPKYFDAPPQPSASRTEEQRNRLLQGESKRAQQRADMAKAPKFSLEQKREMRTAAANAGAQNAAVENAESLINMSKIIALPMMGPLALTMPAAKFDWARVPKPASTGDTLQDSILSDYYGAGETATDTTVLALSFLPLGEMAQGAKAAGGKLPVPTNSLSSLGGSGFMSFSERWALSKPKTYITYIFTDGPGSIRYVGRASGTGSAEDVLYQRLTKGHHVFDANPELVAEVLAEHPTREASMGAESVYKDYYEQLGHKLLNDPKSPPLSTIGRKLERTRQRISTFFDSW</sequence>
<dbReference type="InterPro" id="IPR003284">
    <property type="entry name" value="Sal_SpvB"/>
</dbReference>
<keyword evidence="7" id="KW-0808">Transferase</keyword>
<dbReference type="EMBL" id="CYTV01000001">
    <property type="protein sequence ID" value="CUI34136.1"/>
    <property type="molecule type" value="Genomic_DNA"/>
</dbReference>
<feature type="compositionally biased region" description="Basic and acidic residues" evidence="4">
    <location>
        <begin position="2435"/>
        <end position="2446"/>
    </location>
</feature>
<feature type="region of interest" description="Disordered" evidence="4">
    <location>
        <begin position="2424"/>
        <end position="2504"/>
    </location>
</feature>
<accession>A0A0M7C5K8</accession>
<dbReference type="EC" id="2.4.2.31" evidence="7"/>
<comment type="subcellular location">
    <subcellularLocation>
        <location evidence="1">Secreted</location>
    </subcellularLocation>
</comment>
<dbReference type="NCBIfam" id="TIGR03696">
    <property type="entry name" value="Rhs_assc_core"/>
    <property type="match status" value="1"/>
</dbReference>
<dbReference type="InterPro" id="IPR028994">
    <property type="entry name" value="Integrin_alpha_N"/>
</dbReference>
<dbReference type="Pfam" id="PF12256">
    <property type="entry name" value="TcdB_toxin_midN"/>
    <property type="match status" value="1"/>
</dbReference>
<dbReference type="GO" id="GO:0005737">
    <property type="term" value="C:cytoplasm"/>
    <property type="evidence" value="ECO:0007669"/>
    <property type="project" value="InterPro"/>
</dbReference>
<dbReference type="Pfam" id="PF12255">
    <property type="entry name" value="TcdB_toxin_midC"/>
    <property type="match status" value="1"/>
</dbReference>
<evidence type="ECO:0000313" key="7">
    <source>
        <dbReference type="EMBL" id="CUI34136.1"/>
    </source>
</evidence>
<organism evidence="7 8">
    <name type="scientific">Bordetella pseudohinzii</name>
    <dbReference type="NCBI Taxonomy" id="1331258"/>
    <lineage>
        <taxon>Bacteria</taxon>
        <taxon>Pseudomonadati</taxon>
        <taxon>Pseudomonadota</taxon>
        <taxon>Betaproteobacteria</taxon>
        <taxon>Burkholderiales</taxon>
        <taxon>Alcaligenaceae</taxon>
        <taxon>Bordetella</taxon>
    </lineage>
</organism>
<evidence type="ECO:0000313" key="8">
    <source>
        <dbReference type="Proteomes" id="UP000053096"/>
    </source>
</evidence>
<dbReference type="PANTHER" id="PTHR32305">
    <property type="match status" value="1"/>
</dbReference>
<reference evidence="7 8" key="1">
    <citation type="submission" date="2015-09" db="EMBL/GenBank/DDBJ databases">
        <authorList>
            <person name="Jackson K.R."/>
            <person name="Lunt B.L."/>
            <person name="Fisher J.N.B."/>
            <person name="Gardner A.V."/>
            <person name="Bailey M.E."/>
            <person name="Deus L.M."/>
            <person name="Earl A.S."/>
            <person name="Gibby P.D."/>
            <person name="Hartmann K.A."/>
            <person name="Liu J.E."/>
            <person name="Manci A.M."/>
            <person name="Nielsen D.A."/>
            <person name="Solomon M.B."/>
            <person name="Breakwell D.P."/>
            <person name="Burnett S.H."/>
            <person name="Grose J.H."/>
        </authorList>
    </citation>
    <scope>NUCLEOTIDE SEQUENCE [LARGE SCALE GENOMIC DNA]</scope>
    <source>
        <strain evidence="7 8">2789STDY5608636</strain>
    </source>
</reference>
<dbReference type="SUPFAM" id="SSF69318">
    <property type="entry name" value="Integrin alpha N-terminal domain"/>
    <property type="match status" value="1"/>
</dbReference>
<dbReference type="GO" id="GO:0005576">
    <property type="term" value="C:extracellular region"/>
    <property type="evidence" value="ECO:0007669"/>
    <property type="project" value="UniProtKB-SubCell"/>
</dbReference>
<feature type="domain" description="Insecticide toxin TcdB middle/C-terminal" evidence="5">
    <location>
        <begin position="917"/>
        <end position="1062"/>
    </location>
</feature>
<dbReference type="GO" id="GO:0106274">
    <property type="term" value="F:NAD+-protein-arginine ADP-ribosyltransferase activity"/>
    <property type="evidence" value="ECO:0007669"/>
    <property type="project" value="UniProtKB-EC"/>
</dbReference>
<dbReference type="Gene3D" id="2.180.10.10">
    <property type="entry name" value="RHS repeat-associated core"/>
    <property type="match status" value="1"/>
</dbReference>
<dbReference type="PANTHER" id="PTHR32305:SF15">
    <property type="entry name" value="PROTEIN RHSA-RELATED"/>
    <property type="match status" value="1"/>
</dbReference>
<protein>
    <submittedName>
        <fullName evidence="7">Mono(ADP-ribosyl)transferase SpvB</fullName>
        <ecNumber evidence="7">2.4.2.31</ecNumber>
    </submittedName>
</protein>
<evidence type="ECO:0000259" key="6">
    <source>
        <dbReference type="Pfam" id="PF12256"/>
    </source>
</evidence>
<keyword evidence="7" id="KW-0328">Glycosyltransferase</keyword>
<evidence type="ECO:0000256" key="3">
    <source>
        <dbReference type="ARBA" id="ARBA00023026"/>
    </source>
</evidence>
<feature type="region of interest" description="Disordered" evidence="4">
    <location>
        <begin position="1762"/>
        <end position="1787"/>
    </location>
</feature>
<evidence type="ECO:0000256" key="1">
    <source>
        <dbReference type="ARBA" id="ARBA00004613"/>
    </source>
</evidence>
<feature type="region of interest" description="Disordered" evidence="4">
    <location>
        <begin position="215"/>
        <end position="240"/>
    </location>
</feature>
<evidence type="ECO:0000259" key="5">
    <source>
        <dbReference type="Pfam" id="PF12255"/>
    </source>
</evidence>
<dbReference type="Pfam" id="PF03534">
    <property type="entry name" value="SpvB"/>
    <property type="match status" value="1"/>
</dbReference>
<dbReference type="InterPro" id="IPR022044">
    <property type="entry name" value="TcdB_toxin_mid/C"/>
</dbReference>
<evidence type="ECO:0000256" key="4">
    <source>
        <dbReference type="SAM" id="MobiDB-lite"/>
    </source>
</evidence>
<keyword evidence="2" id="KW-0964">Secreted</keyword>
<evidence type="ECO:0000256" key="2">
    <source>
        <dbReference type="ARBA" id="ARBA00022525"/>
    </source>
</evidence>